<keyword evidence="2" id="KW-1185">Reference proteome</keyword>
<dbReference type="EMBL" id="CH480820">
    <property type="protein sequence ID" value="EDW54201.1"/>
    <property type="molecule type" value="Genomic_DNA"/>
</dbReference>
<dbReference type="STRING" id="7238.B4I356"/>
<organism evidence="2">
    <name type="scientific">Drosophila sechellia</name>
    <name type="common">Fruit fly</name>
    <dbReference type="NCBI Taxonomy" id="7238"/>
    <lineage>
        <taxon>Eukaryota</taxon>
        <taxon>Metazoa</taxon>
        <taxon>Ecdysozoa</taxon>
        <taxon>Arthropoda</taxon>
        <taxon>Hexapoda</taxon>
        <taxon>Insecta</taxon>
        <taxon>Pterygota</taxon>
        <taxon>Neoptera</taxon>
        <taxon>Endopterygota</taxon>
        <taxon>Diptera</taxon>
        <taxon>Brachycera</taxon>
        <taxon>Muscomorpha</taxon>
        <taxon>Ephydroidea</taxon>
        <taxon>Drosophilidae</taxon>
        <taxon>Drosophila</taxon>
        <taxon>Sophophora</taxon>
    </lineage>
</organism>
<evidence type="ECO:0000313" key="1">
    <source>
        <dbReference type="EMBL" id="EDW54201.1"/>
    </source>
</evidence>
<name>B4I356_DROSE</name>
<gene>
    <name evidence="1" type="primary">Dsec\GM18451</name>
    <name evidence="1" type="ORF">Dsec_GM18451</name>
</gene>
<evidence type="ECO:0000313" key="2">
    <source>
        <dbReference type="Proteomes" id="UP000001292"/>
    </source>
</evidence>
<dbReference type="OMA" id="TFVPCEC"/>
<proteinExistence type="predicted"/>
<accession>B4I356</accession>
<sequence length="150" mass="16979">MSDININLQCAECNHPRGVLYYANPLAWGRPCRQCRRMMSRNVVVVPTQVAVPVATNNITTTTTFVPCECYHRRGLLYYANPWAWGRPCRRCRRMMSRNNIVVSVPANQMAVPVQTTTTTVMPAQCATHWQEPQTMSALPPKYDQAVAAH</sequence>
<protein>
    <submittedName>
        <fullName evidence="1">GM18451</fullName>
    </submittedName>
</protein>
<reference evidence="1 2" key="1">
    <citation type="journal article" date="2007" name="Nature">
        <title>Evolution of genes and genomes on the Drosophila phylogeny.</title>
        <authorList>
            <consortium name="Drosophila 12 Genomes Consortium"/>
            <person name="Clark A.G."/>
            <person name="Eisen M.B."/>
            <person name="Smith D.R."/>
            <person name="Bergman C.M."/>
            <person name="Oliver B."/>
            <person name="Markow T.A."/>
            <person name="Kaufman T.C."/>
            <person name="Kellis M."/>
            <person name="Gelbart W."/>
            <person name="Iyer V.N."/>
            <person name="Pollard D.A."/>
            <person name="Sackton T.B."/>
            <person name="Larracuente A.M."/>
            <person name="Singh N.D."/>
            <person name="Abad J.P."/>
            <person name="Abt D.N."/>
            <person name="Adryan B."/>
            <person name="Aguade M."/>
            <person name="Akashi H."/>
            <person name="Anderson W.W."/>
            <person name="Aquadro C.F."/>
            <person name="Ardell D.H."/>
            <person name="Arguello R."/>
            <person name="Artieri C.G."/>
            <person name="Barbash D.A."/>
            <person name="Barker D."/>
            <person name="Barsanti P."/>
            <person name="Batterham P."/>
            <person name="Batzoglou S."/>
            <person name="Begun D."/>
            <person name="Bhutkar A."/>
            <person name="Blanco E."/>
            <person name="Bosak S.A."/>
            <person name="Bradley R.K."/>
            <person name="Brand A.D."/>
            <person name="Brent M.R."/>
            <person name="Brooks A.N."/>
            <person name="Brown R.H."/>
            <person name="Butlin R.K."/>
            <person name="Caggese C."/>
            <person name="Calvi B.R."/>
            <person name="Bernardo de Carvalho A."/>
            <person name="Caspi A."/>
            <person name="Castrezana S."/>
            <person name="Celniker S.E."/>
            <person name="Chang J.L."/>
            <person name="Chapple C."/>
            <person name="Chatterji S."/>
            <person name="Chinwalla A."/>
            <person name="Civetta A."/>
            <person name="Clifton S.W."/>
            <person name="Comeron J.M."/>
            <person name="Costello J.C."/>
            <person name="Coyne J.A."/>
            <person name="Daub J."/>
            <person name="David R.G."/>
            <person name="Delcher A.L."/>
            <person name="Delehaunty K."/>
            <person name="Do C.B."/>
            <person name="Ebling H."/>
            <person name="Edwards K."/>
            <person name="Eickbush T."/>
            <person name="Evans J.D."/>
            <person name="Filipski A."/>
            <person name="Findeiss S."/>
            <person name="Freyhult E."/>
            <person name="Fulton L."/>
            <person name="Fulton R."/>
            <person name="Garcia A.C."/>
            <person name="Gardiner A."/>
            <person name="Garfield D.A."/>
            <person name="Garvin B.E."/>
            <person name="Gibson G."/>
            <person name="Gilbert D."/>
            <person name="Gnerre S."/>
            <person name="Godfrey J."/>
            <person name="Good R."/>
            <person name="Gotea V."/>
            <person name="Gravely B."/>
            <person name="Greenberg A.J."/>
            <person name="Griffiths-Jones S."/>
            <person name="Gross S."/>
            <person name="Guigo R."/>
            <person name="Gustafson E.A."/>
            <person name="Haerty W."/>
            <person name="Hahn M.W."/>
            <person name="Halligan D.L."/>
            <person name="Halpern A.L."/>
            <person name="Halter G.M."/>
            <person name="Han M.V."/>
            <person name="Heger A."/>
            <person name="Hillier L."/>
            <person name="Hinrichs A.S."/>
            <person name="Holmes I."/>
            <person name="Hoskins R.A."/>
            <person name="Hubisz M.J."/>
            <person name="Hultmark D."/>
            <person name="Huntley M.A."/>
            <person name="Jaffe D.B."/>
            <person name="Jagadeeshan S."/>
            <person name="Jeck W.R."/>
            <person name="Johnson J."/>
            <person name="Jones C.D."/>
            <person name="Jordan W.C."/>
            <person name="Karpen G.H."/>
            <person name="Kataoka E."/>
            <person name="Keightley P.D."/>
            <person name="Kheradpour P."/>
            <person name="Kirkness E.F."/>
            <person name="Koerich L.B."/>
            <person name="Kristiansen K."/>
            <person name="Kudrna D."/>
            <person name="Kulathinal R.J."/>
            <person name="Kumar S."/>
            <person name="Kwok R."/>
            <person name="Lander E."/>
            <person name="Langley C.H."/>
            <person name="Lapoint R."/>
            <person name="Lazzaro B.P."/>
            <person name="Lee S.J."/>
            <person name="Levesque L."/>
            <person name="Li R."/>
            <person name="Lin C.F."/>
            <person name="Lin M.F."/>
            <person name="Lindblad-Toh K."/>
            <person name="Llopart A."/>
            <person name="Long M."/>
            <person name="Low L."/>
            <person name="Lozovsky E."/>
            <person name="Lu J."/>
            <person name="Luo M."/>
            <person name="Machado C.A."/>
            <person name="Makalowski W."/>
            <person name="Marzo M."/>
            <person name="Matsuda M."/>
            <person name="Matzkin L."/>
            <person name="McAllister B."/>
            <person name="McBride C.S."/>
            <person name="McKernan B."/>
            <person name="McKernan K."/>
            <person name="Mendez-Lago M."/>
            <person name="Minx P."/>
            <person name="Mollenhauer M.U."/>
            <person name="Montooth K."/>
            <person name="Mount S.M."/>
            <person name="Mu X."/>
            <person name="Myers E."/>
            <person name="Negre B."/>
            <person name="Newfeld S."/>
            <person name="Nielsen R."/>
            <person name="Noor M.A."/>
            <person name="O'Grady P."/>
            <person name="Pachter L."/>
            <person name="Papaceit M."/>
            <person name="Parisi M.J."/>
            <person name="Parisi M."/>
            <person name="Parts L."/>
            <person name="Pedersen J.S."/>
            <person name="Pesole G."/>
            <person name="Phillippy A.M."/>
            <person name="Ponting C.P."/>
            <person name="Pop M."/>
            <person name="Porcelli D."/>
            <person name="Powell J.R."/>
            <person name="Prohaska S."/>
            <person name="Pruitt K."/>
            <person name="Puig M."/>
            <person name="Quesneville H."/>
            <person name="Ram K.R."/>
            <person name="Rand D."/>
            <person name="Rasmussen M.D."/>
            <person name="Reed L.K."/>
            <person name="Reenan R."/>
            <person name="Reily A."/>
            <person name="Remington K.A."/>
            <person name="Rieger T.T."/>
            <person name="Ritchie M.G."/>
            <person name="Robin C."/>
            <person name="Rogers Y.H."/>
            <person name="Rohde C."/>
            <person name="Rozas J."/>
            <person name="Rubenfield M.J."/>
            <person name="Ruiz A."/>
            <person name="Russo S."/>
            <person name="Salzberg S.L."/>
            <person name="Sanchez-Gracia A."/>
            <person name="Saranga D.J."/>
            <person name="Sato H."/>
            <person name="Schaeffer S.W."/>
            <person name="Schatz M.C."/>
            <person name="Schlenke T."/>
            <person name="Schwartz R."/>
            <person name="Segarra C."/>
            <person name="Singh R.S."/>
            <person name="Sirot L."/>
            <person name="Sirota M."/>
            <person name="Sisneros N.B."/>
            <person name="Smith C.D."/>
            <person name="Smith T.F."/>
            <person name="Spieth J."/>
            <person name="Stage D.E."/>
            <person name="Stark A."/>
            <person name="Stephan W."/>
            <person name="Strausberg R.L."/>
            <person name="Strempel S."/>
            <person name="Sturgill D."/>
            <person name="Sutton G."/>
            <person name="Sutton G.G."/>
            <person name="Tao W."/>
            <person name="Teichmann S."/>
            <person name="Tobari Y.N."/>
            <person name="Tomimura Y."/>
            <person name="Tsolas J.M."/>
            <person name="Valente V.L."/>
            <person name="Venter E."/>
            <person name="Venter J.C."/>
            <person name="Vicario S."/>
            <person name="Vieira F.G."/>
            <person name="Vilella A.J."/>
            <person name="Villasante A."/>
            <person name="Walenz B."/>
            <person name="Wang J."/>
            <person name="Wasserman M."/>
            <person name="Watts T."/>
            <person name="Wilson D."/>
            <person name="Wilson R.K."/>
            <person name="Wing R.A."/>
            <person name="Wolfner M.F."/>
            <person name="Wong A."/>
            <person name="Wong G.K."/>
            <person name="Wu C.I."/>
            <person name="Wu G."/>
            <person name="Yamamoto D."/>
            <person name="Yang H.P."/>
            <person name="Yang S.P."/>
            <person name="Yorke J.A."/>
            <person name="Yoshida K."/>
            <person name="Zdobnov E."/>
            <person name="Zhang P."/>
            <person name="Zhang Y."/>
            <person name="Zimin A.V."/>
            <person name="Baldwin J."/>
            <person name="Abdouelleil A."/>
            <person name="Abdulkadir J."/>
            <person name="Abebe A."/>
            <person name="Abera B."/>
            <person name="Abreu J."/>
            <person name="Acer S.C."/>
            <person name="Aftuck L."/>
            <person name="Alexander A."/>
            <person name="An P."/>
            <person name="Anderson E."/>
            <person name="Anderson S."/>
            <person name="Arachi H."/>
            <person name="Azer M."/>
            <person name="Bachantsang P."/>
            <person name="Barry A."/>
            <person name="Bayul T."/>
            <person name="Berlin A."/>
            <person name="Bessette D."/>
            <person name="Bloom T."/>
            <person name="Blye J."/>
            <person name="Boguslavskiy L."/>
            <person name="Bonnet C."/>
            <person name="Boukhgalter B."/>
            <person name="Bourzgui I."/>
            <person name="Brown A."/>
            <person name="Cahill P."/>
            <person name="Channer S."/>
            <person name="Cheshatsang Y."/>
            <person name="Chuda L."/>
            <person name="Citroen M."/>
            <person name="Collymore A."/>
            <person name="Cooke P."/>
            <person name="Costello M."/>
            <person name="D'Aco K."/>
            <person name="Daza R."/>
            <person name="De Haan G."/>
            <person name="DeGray S."/>
            <person name="DeMaso C."/>
            <person name="Dhargay N."/>
            <person name="Dooley K."/>
            <person name="Dooley E."/>
            <person name="Doricent M."/>
            <person name="Dorje P."/>
            <person name="Dorjee K."/>
            <person name="Dupes A."/>
            <person name="Elong R."/>
            <person name="Falk J."/>
            <person name="Farina A."/>
            <person name="Faro S."/>
            <person name="Ferguson D."/>
            <person name="Fisher S."/>
            <person name="Foley C.D."/>
            <person name="Franke A."/>
            <person name="Friedrich D."/>
            <person name="Gadbois L."/>
            <person name="Gearin G."/>
            <person name="Gearin C.R."/>
            <person name="Giannoukos G."/>
            <person name="Goode T."/>
            <person name="Graham J."/>
            <person name="Grandbois E."/>
            <person name="Grewal S."/>
            <person name="Gyaltsen K."/>
            <person name="Hafez N."/>
            <person name="Hagos B."/>
            <person name="Hall J."/>
            <person name="Henson C."/>
            <person name="Hollinger A."/>
            <person name="Honan T."/>
            <person name="Huard M.D."/>
            <person name="Hughes L."/>
            <person name="Hurhula B."/>
            <person name="Husby M.E."/>
            <person name="Kamat A."/>
            <person name="Kanga B."/>
            <person name="Kashin S."/>
            <person name="Khazanovich D."/>
            <person name="Kisner P."/>
            <person name="Lance K."/>
            <person name="Lara M."/>
            <person name="Lee W."/>
            <person name="Lennon N."/>
            <person name="Letendre F."/>
            <person name="LeVine R."/>
            <person name="Lipovsky A."/>
            <person name="Liu X."/>
            <person name="Liu J."/>
            <person name="Liu S."/>
            <person name="Lokyitsang T."/>
            <person name="Lokyitsang Y."/>
            <person name="Lubonja R."/>
            <person name="Lui A."/>
            <person name="MacDonald P."/>
            <person name="Magnisalis V."/>
            <person name="Maru K."/>
            <person name="Matthews C."/>
            <person name="McCusker W."/>
            <person name="McDonough S."/>
            <person name="Mehta T."/>
            <person name="Meldrim J."/>
            <person name="Meneus L."/>
            <person name="Mihai O."/>
            <person name="Mihalev A."/>
            <person name="Mihova T."/>
            <person name="Mittelman R."/>
            <person name="Mlenga V."/>
            <person name="Montmayeur A."/>
            <person name="Mulrain L."/>
            <person name="Navidi A."/>
            <person name="Naylor J."/>
            <person name="Negash T."/>
            <person name="Nguyen T."/>
            <person name="Nguyen N."/>
            <person name="Nicol R."/>
            <person name="Norbu C."/>
            <person name="Norbu N."/>
            <person name="Novod N."/>
            <person name="O'Neill B."/>
            <person name="Osman S."/>
            <person name="Markiewicz E."/>
            <person name="Oyono O.L."/>
            <person name="Patti C."/>
            <person name="Phunkhang P."/>
            <person name="Pierre F."/>
            <person name="Priest M."/>
            <person name="Raghuraman S."/>
            <person name="Rege F."/>
            <person name="Reyes R."/>
            <person name="Rise C."/>
            <person name="Rogov P."/>
            <person name="Ross K."/>
            <person name="Ryan E."/>
            <person name="Settipalli S."/>
            <person name="Shea T."/>
            <person name="Sherpa N."/>
            <person name="Shi L."/>
            <person name="Shih D."/>
            <person name="Sparrow T."/>
            <person name="Spaulding J."/>
            <person name="Stalker J."/>
            <person name="Stange-Thomann N."/>
            <person name="Stavropoulos S."/>
            <person name="Stone C."/>
            <person name="Strader C."/>
            <person name="Tesfaye S."/>
            <person name="Thomson T."/>
            <person name="Thoulutsang Y."/>
            <person name="Thoulutsang D."/>
            <person name="Topham K."/>
            <person name="Topping I."/>
            <person name="Tsamla T."/>
            <person name="Vassiliev H."/>
            <person name="Vo A."/>
            <person name="Wangchuk T."/>
            <person name="Wangdi T."/>
            <person name="Weiand M."/>
            <person name="Wilkinson J."/>
            <person name="Wilson A."/>
            <person name="Yadav S."/>
            <person name="Young G."/>
            <person name="Yu Q."/>
            <person name="Zembek L."/>
            <person name="Zhong D."/>
            <person name="Zimmer A."/>
            <person name="Zwirko Z."/>
            <person name="Jaffe D.B."/>
            <person name="Alvarez P."/>
            <person name="Brockman W."/>
            <person name="Butler J."/>
            <person name="Chin C."/>
            <person name="Gnerre S."/>
            <person name="Grabherr M."/>
            <person name="Kleber M."/>
            <person name="Mauceli E."/>
            <person name="MacCallum I."/>
        </authorList>
    </citation>
    <scope>NUCLEOTIDE SEQUENCE [LARGE SCALE GENOMIC DNA]</scope>
    <source>
        <strain evidence="2">Rob3c / Tucson 14021-0248.25</strain>
    </source>
</reference>
<dbReference type="HOGENOM" id="CLU_156090_0_0_1"/>
<dbReference type="PhylomeDB" id="B4I356"/>
<dbReference type="Proteomes" id="UP000001292">
    <property type="component" value="Unassembled WGS sequence"/>
</dbReference>
<dbReference type="AlphaFoldDB" id="B4I356"/>